<feature type="domain" description="tRNA/rRNA methyltransferase SpoU type" evidence="4">
    <location>
        <begin position="107"/>
        <end position="240"/>
    </location>
</feature>
<dbReference type="InterPro" id="IPR029064">
    <property type="entry name" value="Ribosomal_eL30-like_sf"/>
</dbReference>
<dbReference type="PANTHER" id="PTHR43191">
    <property type="entry name" value="RRNA METHYLTRANSFERASE 3"/>
    <property type="match status" value="1"/>
</dbReference>
<name>A0A9X2T3R4_9BACT</name>
<comment type="caution">
    <text evidence="6">The sequence shown here is derived from an EMBL/GenBank/DDBJ whole genome shotgun (WGS) entry which is preliminary data.</text>
</comment>
<reference evidence="6" key="1">
    <citation type="submission" date="2022-08" db="EMBL/GenBank/DDBJ databases">
        <authorList>
            <person name="Zhang D."/>
        </authorList>
    </citation>
    <scope>NUCLEOTIDE SEQUENCE</scope>
    <source>
        <strain evidence="6">XJ19-11</strain>
    </source>
</reference>
<dbReference type="InterPro" id="IPR029026">
    <property type="entry name" value="tRNA_m1G_MTases_N"/>
</dbReference>
<keyword evidence="7" id="KW-1185">Reference proteome</keyword>
<dbReference type="InterPro" id="IPR029028">
    <property type="entry name" value="Alpha/beta_knot_MTases"/>
</dbReference>
<comment type="similarity">
    <text evidence="1">Belongs to the class IV-like SAM-binding methyltransferase superfamily. RNA methyltransferase TrmH family.</text>
</comment>
<evidence type="ECO:0000256" key="2">
    <source>
        <dbReference type="ARBA" id="ARBA00022603"/>
    </source>
</evidence>
<dbReference type="GO" id="GO:0008173">
    <property type="term" value="F:RNA methyltransferase activity"/>
    <property type="evidence" value="ECO:0007669"/>
    <property type="project" value="InterPro"/>
</dbReference>
<keyword evidence="2 6" id="KW-0489">Methyltransferase</keyword>
<dbReference type="SUPFAM" id="SSF75217">
    <property type="entry name" value="alpha/beta knot"/>
    <property type="match status" value="1"/>
</dbReference>
<dbReference type="EMBL" id="JANSUY010000017">
    <property type="protein sequence ID" value="MCR9016655.1"/>
    <property type="molecule type" value="Genomic_DNA"/>
</dbReference>
<dbReference type="Pfam" id="PF00588">
    <property type="entry name" value="SpoU_methylase"/>
    <property type="match status" value="1"/>
</dbReference>
<evidence type="ECO:0000256" key="1">
    <source>
        <dbReference type="ARBA" id="ARBA00007228"/>
    </source>
</evidence>
<dbReference type="Pfam" id="PF22435">
    <property type="entry name" value="MRM3-like_sub_bind"/>
    <property type="match status" value="1"/>
</dbReference>
<dbReference type="SUPFAM" id="SSF55315">
    <property type="entry name" value="L30e-like"/>
    <property type="match status" value="1"/>
</dbReference>
<evidence type="ECO:0000259" key="5">
    <source>
        <dbReference type="Pfam" id="PF22435"/>
    </source>
</evidence>
<protein>
    <submittedName>
        <fullName evidence="6">RNA methyltransferase</fullName>
    </submittedName>
</protein>
<dbReference type="Gene3D" id="3.30.1330.30">
    <property type="match status" value="1"/>
</dbReference>
<dbReference type="GO" id="GO:0006396">
    <property type="term" value="P:RNA processing"/>
    <property type="evidence" value="ECO:0007669"/>
    <property type="project" value="InterPro"/>
</dbReference>
<sequence>MLSKNTLKFIKSLQQKKFRKQEQLFFVEGGKNVTELLQSDYEVTQVLFTTQFGKDNSVLLNAIKAEIFEVSQSTLESVGSFQSNDSVLAVAKCKPNIPIGLASDEWAIALDDVKDPGNLGTIIRIADWYGIQKLFLSEESAEFYNPKVVNASMGSFSRIMFSYTDLKKLFEKSDLPIYGAYLEGKSIYDSKFGKGGIILMGNESNGISKELEPYVSHKITIPRFGHAESLNVAVATAIFCDNMKRNSI</sequence>
<dbReference type="InterPro" id="IPR053888">
    <property type="entry name" value="MRM3-like_sub_bind"/>
</dbReference>
<dbReference type="CDD" id="cd18109">
    <property type="entry name" value="SpoU-like_RNA-MTase"/>
    <property type="match status" value="1"/>
</dbReference>
<feature type="domain" description="MRM3-like substrate binding" evidence="5">
    <location>
        <begin position="5"/>
        <end position="89"/>
    </location>
</feature>
<dbReference type="InterPro" id="IPR051259">
    <property type="entry name" value="rRNA_Methyltransferase"/>
</dbReference>
<dbReference type="AlphaFoldDB" id="A0A9X2T3R4"/>
<gene>
    <name evidence="6" type="ORF">NU887_16570</name>
</gene>
<evidence type="ECO:0000256" key="3">
    <source>
        <dbReference type="ARBA" id="ARBA00022679"/>
    </source>
</evidence>
<keyword evidence="3" id="KW-0808">Transferase</keyword>
<evidence type="ECO:0000259" key="4">
    <source>
        <dbReference type="Pfam" id="PF00588"/>
    </source>
</evidence>
<dbReference type="RefSeq" id="WP_258424501.1">
    <property type="nucleotide sequence ID" value="NZ_JANSUY010000017.1"/>
</dbReference>
<accession>A0A9X2T3R4</accession>
<dbReference type="InterPro" id="IPR001537">
    <property type="entry name" value="SpoU_MeTrfase"/>
</dbReference>
<proteinExistence type="inferred from homology"/>
<dbReference type="PANTHER" id="PTHR43191:SF2">
    <property type="entry name" value="RRNA METHYLTRANSFERASE 3, MITOCHONDRIAL"/>
    <property type="match status" value="1"/>
</dbReference>
<dbReference type="Proteomes" id="UP001142175">
    <property type="component" value="Unassembled WGS sequence"/>
</dbReference>
<evidence type="ECO:0000313" key="6">
    <source>
        <dbReference type="EMBL" id="MCR9016655.1"/>
    </source>
</evidence>
<organism evidence="6 7">
    <name type="scientific">Aquiflexum gelatinilyticum</name>
    <dbReference type="NCBI Taxonomy" id="2961943"/>
    <lineage>
        <taxon>Bacteria</taxon>
        <taxon>Pseudomonadati</taxon>
        <taxon>Bacteroidota</taxon>
        <taxon>Cytophagia</taxon>
        <taxon>Cytophagales</taxon>
        <taxon>Cyclobacteriaceae</taxon>
        <taxon>Aquiflexum</taxon>
    </lineage>
</organism>
<evidence type="ECO:0000313" key="7">
    <source>
        <dbReference type="Proteomes" id="UP001142175"/>
    </source>
</evidence>
<dbReference type="GO" id="GO:0003723">
    <property type="term" value="F:RNA binding"/>
    <property type="evidence" value="ECO:0007669"/>
    <property type="project" value="InterPro"/>
</dbReference>
<dbReference type="GO" id="GO:0032259">
    <property type="term" value="P:methylation"/>
    <property type="evidence" value="ECO:0007669"/>
    <property type="project" value="UniProtKB-KW"/>
</dbReference>
<dbReference type="Gene3D" id="3.40.1280.10">
    <property type="match status" value="1"/>
</dbReference>